<dbReference type="InterPro" id="IPR009057">
    <property type="entry name" value="Homeodomain-like_sf"/>
</dbReference>
<dbReference type="CDD" id="cd00167">
    <property type="entry name" value="SANT"/>
    <property type="match status" value="1"/>
</dbReference>
<protein>
    <submittedName>
        <fullName evidence="8">Similar to ADA2 2B</fullName>
    </submittedName>
</protein>
<dbReference type="InterPro" id="IPR001005">
    <property type="entry name" value="SANT/Myb"/>
</dbReference>
<evidence type="ECO:0000313" key="9">
    <source>
        <dbReference type="Proteomes" id="UP000585474"/>
    </source>
</evidence>
<dbReference type="Pfam" id="PF00249">
    <property type="entry name" value="Myb_DNA-binding"/>
    <property type="match status" value="1"/>
</dbReference>
<proteinExistence type="predicted"/>
<keyword evidence="2" id="KW-0863">Zinc-finger</keyword>
<dbReference type="GO" id="GO:0003682">
    <property type="term" value="F:chromatin binding"/>
    <property type="evidence" value="ECO:0007669"/>
    <property type="project" value="TreeGrafter"/>
</dbReference>
<keyword evidence="9" id="KW-1185">Reference proteome</keyword>
<dbReference type="Pfam" id="PF22941">
    <property type="entry name" value="TADA2A-like_3rd"/>
    <property type="match status" value="1"/>
</dbReference>
<dbReference type="Proteomes" id="UP000585474">
    <property type="component" value="Unassembled WGS sequence"/>
</dbReference>
<evidence type="ECO:0000256" key="2">
    <source>
        <dbReference type="ARBA" id="ARBA00022771"/>
    </source>
</evidence>
<evidence type="ECO:0000259" key="6">
    <source>
        <dbReference type="PROSITE" id="PS50934"/>
    </source>
</evidence>
<dbReference type="Gene3D" id="1.10.10.10">
    <property type="entry name" value="Winged helix-like DNA-binding domain superfamily/Winged helix DNA-binding domain"/>
    <property type="match status" value="1"/>
</dbReference>
<dbReference type="InterPro" id="IPR000433">
    <property type="entry name" value="Znf_ZZ"/>
</dbReference>
<name>A0A7J0EWC3_9ERIC</name>
<dbReference type="FunFam" id="1.10.10.10:FF:000087">
    <property type="entry name" value="Transcriptional adapter 2"/>
    <property type="match status" value="1"/>
</dbReference>
<feature type="compositionally biased region" description="Polar residues" evidence="5">
    <location>
        <begin position="172"/>
        <end position="185"/>
    </location>
</feature>
<dbReference type="PANTHER" id="PTHR12374">
    <property type="entry name" value="TRANSCRIPTIONAL ADAPTOR 2 ADA2 -RELATED"/>
    <property type="match status" value="1"/>
</dbReference>
<dbReference type="SUPFAM" id="SSF46689">
    <property type="entry name" value="Homeodomain-like"/>
    <property type="match status" value="2"/>
</dbReference>
<dbReference type="InterPro" id="IPR007526">
    <property type="entry name" value="SWIRM"/>
</dbReference>
<evidence type="ECO:0000256" key="5">
    <source>
        <dbReference type="SAM" id="MobiDB-lite"/>
    </source>
</evidence>
<sequence>MLSCSIHFCKADQEGKRICQVEKLWNPLQQAKEQVKGKRLCTTATTATRPYGKIRIKCAMCLDFDLCIECFSVGAEGIEMYGMGNWAEIAEHVGTKSKAKCIQHYNTTYMNSPCFPLPDMTHVVGKNRKELLAMAKGHGEDKKGLSSVGELIMKEESLFSPSRIKVDDSHKNGSSGRLLSVNAGSTAIKKESDTPRVKNCPNSIKVEDPLSERNFGGKKPKPSKDEGPTLMESSGYNPKRQEFDPEYDNDAEQLLAEMEFKEADTEEEHELKLREKELCCRYDVFMRFHSKEEHHDLLKTVVQEHRIMKRIQELKEARAAGCRSSDEANRYLEQKRKRDAEERLHNAKGNIQASASGQGGVNLPTSFDSVCRDPNSRTLAKSSSLIDLDTGAFPGTYLLSESEKQLCREIRLPPSDYLKIQEIISIQIMRGCITQKSDTYSFFNKIEPGKVDRVFDMVVKKGLAE</sequence>
<dbReference type="Gene3D" id="3.30.60.90">
    <property type="match status" value="1"/>
</dbReference>
<keyword evidence="1" id="KW-0479">Metal-binding</keyword>
<dbReference type="OrthoDB" id="270417at2759"/>
<dbReference type="PANTHER" id="PTHR12374:SF81">
    <property type="entry name" value="TRANSCRIPTIONAL ADAPTER ADA2B"/>
    <property type="match status" value="1"/>
</dbReference>
<feature type="domain" description="SWIRM" evidence="6">
    <location>
        <begin position="379"/>
        <end position="465"/>
    </location>
</feature>
<evidence type="ECO:0000256" key="3">
    <source>
        <dbReference type="ARBA" id="ARBA00022833"/>
    </source>
</evidence>
<dbReference type="GO" id="GO:0005634">
    <property type="term" value="C:nucleus"/>
    <property type="evidence" value="ECO:0007669"/>
    <property type="project" value="TreeGrafter"/>
</dbReference>
<dbReference type="InterPro" id="IPR017884">
    <property type="entry name" value="SANT_dom"/>
</dbReference>
<dbReference type="PROSITE" id="PS51293">
    <property type="entry name" value="SANT"/>
    <property type="match status" value="1"/>
</dbReference>
<feature type="region of interest" description="Disordered" evidence="5">
    <location>
        <begin position="163"/>
        <end position="244"/>
    </location>
</feature>
<dbReference type="GO" id="GO:0006338">
    <property type="term" value="P:chromatin remodeling"/>
    <property type="evidence" value="ECO:0007669"/>
    <property type="project" value="TreeGrafter"/>
</dbReference>
<evidence type="ECO:0000256" key="1">
    <source>
        <dbReference type="ARBA" id="ARBA00022723"/>
    </source>
</evidence>
<dbReference type="AlphaFoldDB" id="A0A7J0EWC3"/>
<dbReference type="GO" id="GO:0006357">
    <property type="term" value="P:regulation of transcription by RNA polymerase II"/>
    <property type="evidence" value="ECO:0007669"/>
    <property type="project" value="TreeGrafter"/>
</dbReference>
<dbReference type="InterPro" id="IPR036388">
    <property type="entry name" value="WH-like_DNA-bd_sf"/>
</dbReference>
<dbReference type="InterPro" id="IPR043145">
    <property type="entry name" value="Znf_ZZ_sf"/>
</dbReference>
<gene>
    <name evidence="8" type="ORF">Acr_07g0008690</name>
</gene>
<keyword evidence="4" id="KW-0539">Nucleus</keyword>
<accession>A0A7J0EWC3</accession>
<keyword evidence="3" id="KW-0862">Zinc</keyword>
<dbReference type="GO" id="GO:0008270">
    <property type="term" value="F:zinc ion binding"/>
    <property type="evidence" value="ECO:0007669"/>
    <property type="project" value="UniProtKB-KW"/>
</dbReference>
<comment type="caution">
    <text evidence="8">The sequence shown here is derived from an EMBL/GenBank/DDBJ whole genome shotgun (WGS) entry which is preliminary data.</text>
</comment>
<evidence type="ECO:0000313" key="8">
    <source>
        <dbReference type="EMBL" id="GFY90672.1"/>
    </source>
</evidence>
<dbReference type="Pfam" id="PF00569">
    <property type="entry name" value="ZZ"/>
    <property type="match status" value="1"/>
</dbReference>
<dbReference type="SUPFAM" id="SSF57850">
    <property type="entry name" value="RING/U-box"/>
    <property type="match status" value="1"/>
</dbReference>
<evidence type="ECO:0000256" key="4">
    <source>
        <dbReference type="ARBA" id="ARBA00023242"/>
    </source>
</evidence>
<organism evidence="8 9">
    <name type="scientific">Actinidia rufa</name>
    <dbReference type="NCBI Taxonomy" id="165716"/>
    <lineage>
        <taxon>Eukaryota</taxon>
        <taxon>Viridiplantae</taxon>
        <taxon>Streptophyta</taxon>
        <taxon>Embryophyta</taxon>
        <taxon>Tracheophyta</taxon>
        <taxon>Spermatophyta</taxon>
        <taxon>Magnoliopsida</taxon>
        <taxon>eudicotyledons</taxon>
        <taxon>Gunneridae</taxon>
        <taxon>Pentapetalae</taxon>
        <taxon>asterids</taxon>
        <taxon>Ericales</taxon>
        <taxon>Actinidiaceae</taxon>
        <taxon>Actinidia</taxon>
    </lineage>
</organism>
<reference evidence="8 9" key="1">
    <citation type="submission" date="2019-07" db="EMBL/GenBank/DDBJ databases">
        <title>De Novo Assembly of kiwifruit Actinidia rufa.</title>
        <authorList>
            <person name="Sugita-Konishi S."/>
            <person name="Sato K."/>
            <person name="Mori E."/>
            <person name="Abe Y."/>
            <person name="Kisaki G."/>
            <person name="Hamano K."/>
            <person name="Suezawa K."/>
            <person name="Otani M."/>
            <person name="Fukuda T."/>
            <person name="Manabe T."/>
            <person name="Gomi K."/>
            <person name="Tabuchi M."/>
            <person name="Akimitsu K."/>
            <person name="Kataoka I."/>
        </authorList>
    </citation>
    <scope>NUCLEOTIDE SEQUENCE [LARGE SCALE GENOMIC DNA]</scope>
    <source>
        <strain evidence="9">cv. Fuchu</strain>
    </source>
</reference>
<evidence type="ECO:0000259" key="7">
    <source>
        <dbReference type="PROSITE" id="PS51293"/>
    </source>
</evidence>
<feature type="domain" description="SANT" evidence="7">
    <location>
        <begin position="76"/>
        <end position="113"/>
    </location>
</feature>
<dbReference type="PROSITE" id="PS50934">
    <property type="entry name" value="SWIRM"/>
    <property type="match status" value="1"/>
</dbReference>
<dbReference type="GO" id="GO:0003713">
    <property type="term" value="F:transcription coactivator activity"/>
    <property type="evidence" value="ECO:0007669"/>
    <property type="project" value="TreeGrafter"/>
</dbReference>
<dbReference type="InterPro" id="IPR055141">
    <property type="entry name" value="TADA2A_B-like_dom"/>
</dbReference>
<dbReference type="Gene3D" id="1.10.10.60">
    <property type="entry name" value="Homeodomain-like"/>
    <property type="match status" value="1"/>
</dbReference>
<dbReference type="EMBL" id="BJWL01000007">
    <property type="protein sequence ID" value="GFY90672.1"/>
    <property type="molecule type" value="Genomic_DNA"/>
</dbReference>